<protein>
    <submittedName>
        <fullName evidence="1">Uncharacterized protein</fullName>
    </submittedName>
</protein>
<name>A0A1F4RZE2_UNCSA</name>
<proteinExistence type="predicted"/>
<evidence type="ECO:0000313" key="1">
    <source>
        <dbReference type="EMBL" id="OGC13531.1"/>
    </source>
</evidence>
<accession>A0A1F4RZE2</accession>
<gene>
    <name evidence="1" type="ORF">A2290_02305</name>
</gene>
<comment type="caution">
    <text evidence="1">The sequence shown here is derived from an EMBL/GenBank/DDBJ whole genome shotgun (WGS) entry which is preliminary data.</text>
</comment>
<dbReference type="Proteomes" id="UP000177905">
    <property type="component" value="Unassembled WGS sequence"/>
</dbReference>
<dbReference type="AlphaFoldDB" id="A0A1F4RZE2"/>
<evidence type="ECO:0000313" key="2">
    <source>
        <dbReference type="Proteomes" id="UP000177905"/>
    </source>
</evidence>
<organism evidence="1 2">
    <name type="scientific">candidate division WOR-1 bacterium RIFOXYB2_FULL_36_35</name>
    <dbReference type="NCBI Taxonomy" id="1802578"/>
    <lineage>
        <taxon>Bacteria</taxon>
        <taxon>Bacillati</taxon>
        <taxon>Saganbacteria</taxon>
    </lineage>
</organism>
<reference evidence="1 2" key="1">
    <citation type="journal article" date="2016" name="Nat. Commun.">
        <title>Thousands of microbial genomes shed light on interconnected biogeochemical processes in an aquifer system.</title>
        <authorList>
            <person name="Anantharaman K."/>
            <person name="Brown C.T."/>
            <person name="Hug L.A."/>
            <person name="Sharon I."/>
            <person name="Castelle C.J."/>
            <person name="Probst A.J."/>
            <person name="Thomas B.C."/>
            <person name="Singh A."/>
            <person name="Wilkins M.J."/>
            <person name="Karaoz U."/>
            <person name="Brodie E.L."/>
            <person name="Williams K.H."/>
            <person name="Hubbard S.S."/>
            <person name="Banfield J.F."/>
        </authorList>
    </citation>
    <scope>NUCLEOTIDE SEQUENCE [LARGE SCALE GENOMIC DNA]</scope>
</reference>
<dbReference type="EMBL" id="MEUA01000052">
    <property type="protein sequence ID" value="OGC13531.1"/>
    <property type="molecule type" value="Genomic_DNA"/>
</dbReference>
<sequence length="199" mass="23197">MTEEIAILRKDILKYFDKQNEIPGEKVKLSTSGLYYYAVFKYKQANPKRNCLICKIEIWVTETYKKIFEYLSDSTDNEDSAIWIKKNGTEYLLLPEFAGGYSVFDTTTYKLHSYYSTADPFIWTGIFPSPSVDKIAVNGCYWGCPDELRVFDTKNIISLPYKMIYQIINVTNEAAFEHWEDDNTMVICKNKKDIMRIGV</sequence>